<evidence type="ECO:0000259" key="9">
    <source>
        <dbReference type="Pfam" id="PF00361"/>
    </source>
</evidence>
<dbReference type="Pfam" id="PF00361">
    <property type="entry name" value="Proton_antipo_M"/>
    <property type="match status" value="1"/>
</dbReference>
<evidence type="ECO:0000256" key="5">
    <source>
        <dbReference type="ARBA" id="ARBA00023002"/>
    </source>
</evidence>
<keyword evidence="4 8" id="KW-1133">Transmembrane helix</keyword>
<feature type="transmembrane region" description="Helical" evidence="8">
    <location>
        <begin position="129"/>
        <end position="148"/>
    </location>
</feature>
<comment type="caution">
    <text evidence="10">The sequence shown here is derived from an EMBL/GenBank/DDBJ whole genome shotgun (WGS) entry which is preliminary data.</text>
</comment>
<feature type="domain" description="NADH:quinone oxidoreductase/Mrp antiporter transmembrane" evidence="9">
    <location>
        <begin position="128"/>
        <end position="414"/>
    </location>
</feature>
<gene>
    <name evidence="10" type="ORF">A2853_01915</name>
</gene>
<feature type="transmembrane region" description="Helical" evidence="8">
    <location>
        <begin position="27"/>
        <end position="46"/>
    </location>
</feature>
<sequence length="484" mass="51407">MTLYALLITPLAAAAISALLSRTRKSVLEYTAIAAAAFELVLALLITSNVLAEGTLHAPDFLQADALGAFVICFIALVGLTATIHSVGHLREEMEKGIIGFRRLRQYFVLFHLFFFAMFAAALSASPVLMWVTVEATTLTSAFLITFYNKPSALEAGWKFLIINSVGLLLGFLGTLLFLSAAAGAGAPGAFVTWTVLQSLAASLDPTLIKVAFVFVFIGFGTKVGLVPMHTWLPDAHSNAPIPISSLLSGVLLNIALVGILRFRTVADASVDPSFSRELLIVFGIASLIVAAAIIYVQRNYKRLLAYSSIEHMGFMAIGFALGGVATVAALFHMLYHALLKSMLFFAAGNFFLKYGSTKITEVRGALSTMPFSAIAFFGGILAITGIPPSGMFFTELTILSETVRIAPAIAFIALAALLVVFAGFLRHASAMIFSPAPAGIAKGETSHFTRVSVGLLLAVFILLSFYVPQHLSDLIAAAAAIIG</sequence>
<feature type="transmembrane region" description="Helical" evidence="8">
    <location>
        <begin position="207"/>
        <end position="226"/>
    </location>
</feature>
<dbReference type="PRINTS" id="PR01437">
    <property type="entry name" value="NUOXDRDTASE4"/>
</dbReference>
<feature type="transmembrane region" description="Helical" evidence="8">
    <location>
        <begin position="160"/>
        <end position="187"/>
    </location>
</feature>
<feature type="transmembrane region" description="Helical" evidence="8">
    <location>
        <begin position="406"/>
        <end position="427"/>
    </location>
</feature>
<dbReference type="InterPro" id="IPR003918">
    <property type="entry name" value="NADH_UbQ_OxRdtase"/>
</dbReference>
<evidence type="ECO:0000256" key="1">
    <source>
        <dbReference type="ARBA" id="ARBA00004651"/>
    </source>
</evidence>
<name>A0A1F6D831_9BACT</name>
<accession>A0A1F6D831</accession>
<evidence type="ECO:0000256" key="3">
    <source>
        <dbReference type="ARBA" id="ARBA00022692"/>
    </source>
</evidence>
<keyword evidence="6 8" id="KW-0472">Membrane</keyword>
<dbReference type="GO" id="GO:0042773">
    <property type="term" value="P:ATP synthesis coupled electron transport"/>
    <property type="evidence" value="ECO:0007669"/>
    <property type="project" value="InterPro"/>
</dbReference>
<dbReference type="PANTHER" id="PTHR42682:SF5">
    <property type="entry name" value="HYDROGENASE-4 COMPONENT F"/>
    <property type="match status" value="1"/>
</dbReference>
<feature type="transmembrane region" description="Helical" evidence="8">
    <location>
        <begin position="304"/>
        <end position="328"/>
    </location>
</feature>
<keyword evidence="3 7" id="KW-0812">Transmembrane</keyword>
<evidence type="ECO:0000256" key="8">
    <source>
        <dbReference type="SAM" id="Phobius"/>
    </source>
</evidence>
<dbReference type="GO" id="GO:0005886">
    <property type="term" value="C:plasma membrane"/>
    <property type="evidence" value="ECO:0007669"/>
    <property type="project" value="UniProtKB-SubCell"/>
</dbReference>
<feature type="transmembrane region" description="Helical" evidence="8">
    <location>
        <begin position="334"/>
        <end position="353"/>
    </location>
</feature>
<feature type="transmembrane region" description="Helical" evidence="8">
    <location>
        <begin position="365"/>
        <end position="386"/>
    </location>
</feature>
<dbReference type="AlphaFoldDB" id="A0A1F6D831"/>
<feature type="transmembrane region" description="Helical" evidence="8">
    <location>
        <begin position="107"/>
        <end position="123"/>
    </location>
</feature>
<organism evidence="10 11">
    <name type="scientific">Candidatus Kaiserbacteria bacterium RIFCSPHIGHO2_01_FULL_55_17</name>
    <dbReference type="NCBI Taxonomy" id="1798484"/>
    <lineage>
        <taxon>Bacteria</taxon>
        <taxon>Candidatus Kaiseribacteriota</taxon>
    </lineage>
</organism>
<dbReference type="GO" id="GO:0008137">
    <property type="term" value="F:NADH dehydrogenase (ubiquinone) activity"/>
    <property type="evidence" value="ECO:0007669"/>
    <property type="project" value="InterPro"/>
</dbReference>
<dbReference type="EMBL" id="MFKX01000018">
    <property type="protein sequence ID" value="OGG57604.1"/>
    <property type="molecule type" value="Genomic_DNA"/>
</dbReference>
<comment type="subcellular location">
    <subcellularLocation>
        <location evidence="1">Cell membrane</location>
        <topology evidence="1">Multi-pass membrane protein</topology>
    </subcellularLocation>
    <subcellularLocation>
        <location evidence="7">Membrane</location>
        <topology evidence="7">Multi-pass membrane protein</topology>
    </subcellularLocation>
</comment>
<dbReference type="Proteomes" id="UP000177958">
    <property type="component" value="Unassembled WGS sequence"/>
</dbReference>
<proteinExistence type="predicted"/>
<evidence type="ECO:0000256" key="7">
    <source>
        <dbReference type="RuleBase" id="RU000320"/>
    </source>
</evidence>
<evidence type="ECO:0000313" key="10">
    <source>
        <dbReference type="EMBL" id="OGG57604.1"/>
    </source>
</evidence>
<evidence type="ECO:0000256" key="6">
    <source>
        <dbReference type="ARBA" id="ARBA00023136"/>
    </source>
</evidence>
<keyword evidence="2" id="KW-1003">Cell membrane</keyword>
<dbReference type="GO" id="GO:0016491">
    <property type="term" value="F:oxidoreductase activity"/>
    <property type="evidence" value="ECO:0007669"/>
    <property type="project" value="UniProtKB-KW"/>
</dbReference>
<evidence type="ECO:0000313" key="11">
    <source>
        <dbReference type="Proteomes" id="UP000177958"/>
    </source>
</evidence>
<feature type="transmembrane region" description="Helical" evidence="8">
    <location>
        <begin position="247"/>
        <end position="267"/>
    </location>
</feature>
<feature type="transmembrane region" description="Helical" evidence="8">
    <location>
        <begin position="279"/>
        <end position="297"/>
    </location>
</feature>
<keyword evidence="5" id="KW-0560">Oxidoreductase</keyword>
<dbReference type="InterPro" id="IPR052175">
    <property type="entry name" value="ComplexI-like_HydComp"/>
</dbReference>
<feature type="transmembrane region" description="Helical" evidence="8">
    <location>
        <begin position="448"/>
        <end position="468"/>
    </location>
</feature>
<protein>
    <recommendedName>
        <fullName evidence="9">NADH:quinone oxidoreductase/Mrp antiporter transmembrane domain-containing protein</fullName>
    </recommendedName>
</protein>
<dbReference type="PANTHER" id="PTHR42682">
    <property type="entry name" value="HYDROGENASE-4 COMPONENT F"/>
    <property type="match status" value="1"/>
</dbReference>
<dbReference type="InterPro" id="IPR001750">
    <property type="entry name" value="ND/Mrp_TM"/>
</dbReference>
<evidence type="ECO:0000256" key="2">
    <source>
        <dbReference type="ARBA" id="ARBA00022475"/>
    </source>
</evidence>
<feature type="transmembrane region" description="Helical" evidence="8">
    <location>
        <begin position="66"/>
        <end position="87"/>
    </location>
</feature>
<reference evidence="10 11" key="1">
    <citation type="journal article" date="2016" name="Nat. Commun.">
        <title>Thousands of microbial genomes shed light on interconnected biogeochemical processes in an aquifer system.</title>
        <authorList>
            <person name="Anantharaman K."/>
            <person name="Brown C.T."/>
            <person name="Hug L.A."/>
            <person name="Sharon I."/>
            <person name="Castelle C.J."/>
            <person name="Probst A.J."/>
            <person name="Thomas B.C."/>
            <person name="Singh A."/>
            <person name="Wilkins M.J."/>
            <person name="Karaoz U."/>
            <person name="Brodie E.L."/>
            <person name="Williams K.H."/>
            <person name="Hubbard S.S."/>
            <person name="Banfield J.F."/>
        </authorList>
    </citation>
    <scope>NUCLEOTIDE SEQUENCE [LARGE SCALE GENOMIC DNA]</scope>
</reference>
<evidence type="ECO:0000256" key="4">
    <source>
        <dbReference type="ARBA" id="ARBA00022989"/>
    </source>
</evidence>